<name>X0X6X4_9ZZZZ</name>
<accession>X0X6X4</accession>
<sequence length="94" mass="10867">MLEMLEVHDERCDPRKLDAAFTRLHDTGDLAVLDEVLDLLRQDTAIRAFVTQKLNRENEELNFLLGRPLAEIVRAYGMKVEKDENGVYHLVSDQ</sequence>
<gene>
    <name evidence="1" type="ORF">S01H1_60456</name>
</gene>
<reference evidence="1" key="1">
    <citation type="journal article" date="2014" name="Front. Microbiol.">
        <title>High frequency of phylogenetically diverse reductive dehalogenase-homologous genes in deep subseafloor sedimentary metagenomes.</title>
        <authorList>
            <person name="Kawai M."/>
            <person name="Futagami T."/>
            <person name="Toyoda A."/>
            <person name="Takaki Y."/>
            <person name="Nishi S."/>
            <person name="Hori S."/>
            <person name="Arai W."/>
            <person name="Tsubouchi T."/>
            <person name="Morono Y."/>
            <person name="Uchiyama I."/>
            <person name="Ito T."/>
            <person name="Fujiyama A."/>
            <person name="Inagaki F."/>
            <person name="Takami H."/>
        </authorList>
    </citation>
    <scope>NUCLEOTIDE SEQUENCE</scope>
    <source>
        <strain evidence="1">Expedition CK06-06</strain>
    </source>
</reference>
<dbReference type="EMBL" id="BARS01039595">
    <property type="protein sequence ID" value="GAG20736.1"/>
    <property type="molecule type" value="Genomic_DNA"/>
</dbReference>
<dbReference type="AlphaFoldDB" id="X0X6X4"/>
<proteinExistence type="predicted"/>
<evidence type="ECO:0000313" key="1">
    <source>
        <dbReference type="EMBL" id="GAG20736.1"/>
    </source>
</evidence>
<protein>
    <submittedName>
        <fullName evidence="1">Uncharacterized protein</fullName>
    </submittedName>
</protein>
<organism evidence="1">
    <name type="scientific">marine sediment metagenome</name>
    <dbReference type="NCBI Taxonomy" id="412755"/>
    <lineage>
        <taxon>unclassified sequences</taxon>
        <taxon>metagenomes</taxon>
        <taxon>ecological metagenomes</taxon>
    </lineage>
</organism>
<comment type="caution">
    <text evidence="1">The sequence shown here is derived from an EMBL/GenBank/DDBJ whole genome shotgun (WGS) entry which is preliminary data.</text>
</comment>